<keyword evidence="5" id="KW-1185">Reference proteome</keyword>
<name>A0A6A6Q514_9PEZI</name>
<dbReference type="SUPFAM" id="SSF48403">
    <property type="entry name" value="Ankyrin repeat"/>
    <property type="match status" value="1"/>
</dbReference>
<evidence type="ECO:0000313" key="5">
    <source>
        <dbReference type="Proteomes" id="UP000799767"/>
    </source>
</evidence>
<feature type="repeat" description="ANK" evidence="3">
    <location>
        <begin position="229"/>
        <end position="258"/>
    </location>
</feature>
<accession>A0A6A6Q514</accession>
<dbReference type="PANTHER" id="PTHR24134">
    <property type="entry name" value="ANKYRIN REPEAT-CONTAINING PROTEIN DDB_G0279043"/>
    <property type="match status" value="1"/>
</dbReference>
<dbReference type="SMART" id="SM00248">
    <property type="entry name" value="ANK"/>
    <property type="match status" value="3"/>
</dbReference>
<organism evidence="4 5">
    <name type="scientific">Neohortaea acidophila</name>
    <dbReference type="NCBI Taxonomy" id="245834"/>
    <lineage>
        <taxon>Eukaryota</taxon>
        <taxon>Fungi</taxon>
        <taxon>Dikarya</taxon>
        <taxon>Ascomycota</taxon>
        <taxon>Pezizomycotina</taxon>
        <taxon>Dothideomycetes</taxon>
        <taxon>Dothideomycetidae</taxon>
        <taxon>Mycosphaerellales</taxon>
        <taxon>Teratosphaeriaceae</taxon>
        <taxon>Neohortaea</taxon>
    </lineage>
</organism>
<dbReference type="GeneID" id="54477370"/>
<dbReference type="Proteomes" id="UP000799767">
    <property type="component" value="Unassembled WGS sequence"/>
</dbReference>
<dbReference type="InterPro" id="IPR036770">
    <property type="entry name" value="Ankyrin_rpt-contain_sf"/>
</dbReference>
<dbReference type="OrthoDB" id="1722345at2759"/>
<dbReference type="Gene3D" id="1.25.40.20">
    <property type="entry name" value="Ankyrin repeat-containing domain"/>
    <property type="match status" value="1"/>
</dbReference>
<dbReference type="PANTHER" id="PTHR24134:SF9">
    <property type="entry name" value="ANKYRIN REPEAT AND SOCS BOX PROTEIN 8"/>
    <property type="match status" value="1"/>
</dbReference>
<proteinExistence type="predicted"/>
<dbReference type="Pfam" id="PF00023">
    <property type="entry name" value="Ank"/>
    <property type="match status" value="1"/>
</dbReference>
<evidence type="ECO:0000256" key="2">
    <source>
        <dbReference type="ARBA" id="ARBA00023043"/>
    </source>
</evidence>
<evidence type="ECO:0000256" key="3">
    <source>
        <dbReference type="PROSITE-ProRule" id="PRU00023"/>
    </source>
</evidence>
<keyword evidence="2 3" id="KW-0040">ANK repeat</keyword>
<dbReference type="EMBL" id="MU001631">
    <property type="protein sequence ID" value="KAF2487460.1"/>
    <property type="molecule type" value="Genomic_DNA"/>
</dbReference>
<dbReference type="InterPro" id="IPR002110">
    <property type="entry name" value="Ankyrin_rpt"/>
</dbReference>
<dbReference type="PROSITE" id="PS50297">
    <property type="entry name" value="ANK_REP_REGION"/>
    <property type="match status" value="2"/>
</dbReference>
<protein>
    <submittedName>
        <fullName evidence="4">Ankyrin repeat-containing domain protein</fullName>
    </submittedName>
</protein>
<evidence type="ECO:0000256" key="1">
    <source>
        <dbReference type="ARBA" id="ARBA00022737"/>
    </source>
</evidence>
<sequence>MYNVLQPSQDELEHTDETRIVPTAADLEAAVVRGSLPAVFTILALWQALLKPLESISSALTVDALLTAIRHARSDIVSLLIAASHYDTLPIMQALEVGSIKSFEAFLWNGWDINEQIEMAGPTALGYAVHNKELLTWLLEHGADPNAGDEYDTPLSRAALGGDTKVIEMLLSRGGDVHRGDVLNWAVERKDKACEVTTLLLKRGASPNRLRFDGVEPAWSLYGVKGLGSPLHRAIALRKLDVASVLLRHGADPKLQNTLGKIPRDIAEQLNDSAALELLDWNERRQFWSEAVHNTHQFFWT</sequence>
<dbReference type="AlphaFoldDB" id="A0A6A6Q514"/>
<feature type="repeat" description="ANK" evidence="3">
    <location>
        <begin position="150"/>
        <end position="182"/>
    </location>
</feature>
<dbReference type="Pfam" id="PF12796">
    <property type="entry name" value="Ank_2"/>
    <property type="match status" value="1"/>
</dbReference>
<dbReference type="RefSeq" id="XP_033594029.1">
    <property type="nucleotide sequence ID" value="XM_033736368.1"/>
</dbReference>
<gene>
    <name evidence="4" type="ORF">BDY17DRAFT_320004</name>
</gene>
<dbReference type="PROSITE" id="PS50088">
    <property type="entry name" value="ANK_REPEAT"/>
    <property type="match status" value="2"/>
</dbReference>
<keyword evidence="1" id="KW-0677">Repeat</keyword>
<evidence type="ECO:0000313" key="4">
    <source>
        <dbReference type="EMBL" id="KAF2487460.1"/>
    </source>
</evidence>
<reference evidence="4" key="1">
    <citation type="journal article" date="2020" name="Stud. Mycol.">
        <title>101 Dothideomycetes genomes: a test case for predicting lifestyles and emergence of pathogens.</title>
        <authorList>
            <person name="Haridas S."/>
            <person name="Albert R."/>
            <person name="Binder M."/>
            <person name="Bloem J."/>
            <person name="Labutti K."/>
            <person name="Salamov A."/>
            <person name="Andreopoulos B."/>
            <person name="Baker S."/>
            <person name="Barry K."/>
            <person name="Bills G."/>
            <person name="Bluhm B."/>
            <person name="Cannon C."/>
            <person name="Castanera R."/>
            <person name="Culley D."/>
            <person name="Daum C."/>
            <person name="Ezra D."/>
            <person name="Gonzalez J."/>
            <person name="Henrissat B."/>
            <person name="Kuo A."/>
            <person name="Liang C."/>
            <person name="Lipzen A."/>
            <person name="Lutzoni F."/>
            <person name="Magnuson J."/>
            <person name="Mondo S."/>
            <person name="Nolan M."/>
            <person name="Ohm R."/>
            <person name="Pangilinan J."/>
            <person name="Park H.-J."/>
            <person name="Ramirez L."/>
            <person name="Alfaro M."/>
            <person name="Sun H."/>
            <person name="Tritt A."/>
            <person name="Yoshinaga Y."/>
            <person name="Zwiers L.-H."/>
            <person name="Turgeon B."/>
            <person name="Goodwin S."/>
            <person name="Spatafora J."/>
            <person name="Crous P."/>
            <person name="Grigoriev I."/>
        </authorList>
    </citation>
    <scope>NUCLEOTIDE SEQUENCE</scope>
    <source>
        <strain evidence="4">CBS 113389</strain>
    </source>
</reference>